<dbReference type="RefSeq" id="XP_037217697.1">
    <property type="nucleotide sequence ID" value="XM_037366285.1"/>
</dbReference>
<keyword evidence="1" id="KW-0732">Signal</keyword>
<organism evidence="2 3">
    <name type="scientific">Mycena indigotica</name>
    <dbReference type="NCBI Taxonomy" id="2126181"/>
    <lineage>
        <taxon>Eukaryota</taxon>
        <taxon>Fungi</taxon>
        <taxon>Dikarya</taxon>
        <taxon>Basidiomycota</taxon>
        <taxon>Agaricomycotina</taxon>
        <taxon>Agaricomycetes</taxon>
        <taxon>Agaricomycetidae</taxon>
        <taxon>Agaricales</taxon>
        <taxon>Marasmiineae</taxon>
        <taxon>Mycenaceae</taxon>
        <taxon>Mycena</taxon>
    </lineage>
</organism>
<name>A0A8H6SE92_9AGAR</name>
<evidence type="ECO:0000313" key="3">
    <source>
        <dbReference type="Proteomes" id="UP000636479"/>
    </source>
</evidence>
<gene>
    <name evidence="2" type="ORF">MIND_00967200</name>
</gene>
<dbReference type="EMBL" id="JACAZF010000008">
    <property type="protein sequence ID" value="KAF7297338.1"/>
    <property type="molecule type" value="Genomic_DNA"/>
</dbReference>
<feature type="chain" id="PRO_5034089521" evidence="1">
    <location>
        <begin position="17"/>
        <end position="248"/>
    </location>
</feature>
<dbReference type="Proteomes" id="UP000636479">
    <property type="component" value="Unassembled WGS sequence"/>
</dbReference>
<comment type="caution">
    <text evidence="2">The sequence shown here is derived from an EMBL/GenBank/DDBJ whole genome shotgun (WGS) entry which is preliminary data.</text>
</comment>
<reference evidence="2" key="1">
    <citation type="submission" date="2020-05" db="EMBL/GenBank/DDBJ databases">
        <title>Mycena genomes resolve the evolution of fungal bioluminescence.</title>
        <authorList>
            <person name="Tsai I.J."/>
        </authorList>
    </citation>
    <scope>NUCLEOTIDE SEQUENCE</scope>
    <source>
        <strain evidence="2">171206Taipei</strain>
    </source>
</reference>
<feature type="signal peptide" evidence="1">
    <location>
        <begin position="1"/>
        <end position="16"/>
    </location>
</feature>
<protein>
    <submittedName>
        <fullName evidence="2">Uncharacterized protein</fullName>
    </submittedName>
</protein>
<keyword evidence="3" id="KW-1185">Reference proteome</keyword>
<dbReference type="OrthoDB" id="2310204at2759"/>
<evidence type="ECO:0000256" key="1">
    <source>
        <dbReference type="SAM" id="SignalP"/>
    </source>
</evidence>
<sequence length="248" mass="26373">MLAFKLLSLALQSTSSIFSSKPKAESDLEVAYYDPKVNGGSMLDNAGSGGGEPLNVIISGHSSPEVLTDDGFLNYAQAIGFSFECLHQHLGDPQSANLGDGNGWVNQTIELRWDFGSADIGTCLESLVGGNHFRRGSTWLGSSEQSISRRPCRGPSLTIGEYASNLYVSLGRVSQEEDVFDGHTIVVDGYTKGRDLLVAAAVGKTTHHRVKYRTTAQNITNLLPAGSEGVNHGIATDGVTVLLTVTIT</sequence>
<dbReference type="AlphaFoldDB" id="A0A8H6SE92"/>
<dbReference type="GeneID" id="59348801"/>
<evidence type="ECO:0000313" key="2">
    <source>
        <dbReference type="EMBL" id="KAF7297338.1"/>
    </source>
</evidence>
<proteinExistence type="predicted"/>
<accession>A0A8H6SE92</accession>